<feature type="region of interest" description="Disordered" evidence="3">
    <location>
        <begin position="1"/>
        <end position="21"/>
    </location>
</feature>
<dbReference type="Gene3D" id="3.40.50.300">
    <property type="entry name" value="P-loop containing nucleotide triphosphate hydrolases"/>
    <property type="match status" value="1"/>
</dbReference>
<keyword evidence="2" id="KW-0067">ATP-binding</keyword>
<protein>
    <recommendedName>
        <fullName evidence="4">Helicase C-terminal domain-containing protein</fullName>
    </recommendedName>
</protein>
<dbReference type="AlphaFoldDB" id="A0A7R7VVH9"/>
<dbReference type="KEGG" id="ache:ACHE_70386S"/>
<keyword evidence="2" id="KW-0347">Helicase</keyword>
<dbReference type="PANTHER" id="PTHR44533:SF4">
    <property type="entry name" value="DEAD_H RNA HELICASE, PUTATIVE-RELATED"/>
    <property type="match status" value="1"/>
</dbReference>
<dbReference type="PANTHER" id="PTHR44533">
    <property type="entry name" value="DEAD/H RNA HELICASE, PUTATIVE-RELATED"/>
    <property type="match status" value="1"/>
</dbReference>
<dbReference type="Pfam" id="PF26076">
    <property type="entry name" value="WHD_DDX60"/>
    <property type="match status" value="1"/>
</dbReference>
<dbReference type="InterPro" id="IPR059032">
    <property type="entry name" value="WHD_DDX60"/>
</dbReference>
<keyword evidence="1" id="KW-0378">Hydrolase</keyword>
<dbReference type="InterPro" id="IPR001650">
    <property type="entry name" value="Helicase_C-like"/>
</dbReference>
<evidence type="ECO:0000313" key="6">
    <source>
        <dbReference type="Proteomes" id="UP000637239"/>
    </source>
</evidence>
<evidence type="ECO:0000313" key="5">
    <source>
        <dbReference type="EMBL" id="BCR91543.1"/>
    </source>
</evidence>
<dbReference type="Proteomes" id="UP000637239">
    <property type="component" value="Chromosome 7"/>
</dbReference>
<organism evidence="5 6">
    <name type="scientific">Aspergillus chevalieri</name>
    <name type="common">Eurotium chevalieri</name>
    <dbReference type="NCBI Taxonomy" id="182096"/>
    <lineage>
        <taxon>Eukaryota</taxon>
        <taxon>Fungi</taxon>
        <taxon>Dikarya</taxon>
        <taxon>Ascomycota</taxon>
        <taxon>Pezizomycotina</taxon>
        <taxon>Eurotiomycetes</taxon>
        <taxon>Eurotiomycetidae</taxon>
        <taxon>Eurotiales</taxon>
        <taxon>Aspergillaceae</taxon>
        <taxon>Aspergillus</taxon>
        <taxon>Aspergillus subgen. Aspergillus</taxon>
    </lineage>
</organism>
<accession>A0A7R7VVH9</accession>
<name>A0A7R7VVH9_ASPCH</name>
<evidence type="ECO:0000256" key="3">
    <source>
        <dbReference type="SAM" id="MobiDB-lite"/>
    </source>
</evidence>
<reference evidence="5" key="2">
    <citation type="submission" date="2021-02" db="EMBL/GenBank/DDBJ databases">
        <title>Aspergillus chevalieri M1 genome sequence.</title>
        <authorList>
            <person name="Kadooka C."/>
            <person name="Mori K."/>
            <person name="Futagami T."/>
        </authorList>
    </citation>
    <scope>NUCLEOTIDE SEQUENCE</scope>
    <source>
        <strain evidence="5">M1</strain>
    </source>
</reference>
<keyword evidence="2" id="KW-0547">Nucleotide-binding</keyword>
<evidence type="ECO:0000259" key="4">
    <source>
        <dbReference type="PROSITE" id="PS51194"/>
    </source>
</evidence>
<evidence type="ECO:0000256" key="1">
    <source>
        <dbReference type="ARBA" id="ARBA00022801"/>
    </source>
</evidence>
<dbReference type="PROSITE" id="PS51194">
    <property type="entry name" value="HELICASE_CTER"/>
    <property type="match status" value="1"/>
</dbReference>
<dbReference type="GO" id="GO:0005737">
    <property type="term" value="C:cytoplasm"/>
    <property type="evidence" value="ECO:0007669"/>
    <property type="project" value="TreeGrafter"/>
</dbReference>
<dbReference type="EMBL" id="AP024422">
    <property type="protein sequence ID" value="BCR91543.1"/>
    <property type="molecule type" value="Genomic_DNA"/>
</dbReference>
<dbReference type="SMART" id="SM00490">
    <property type="entry name" value="HELICc"/>
    <property type="match status" value="1"/>
</dbReference>
<dbReference type="InterPro" id="IPR027417">
    <property type="entry name" value="P-loop_NTPase"/>
</dbReference>
<dbReference type="RefSeq" id="XP_043140065.1">
    <property type="nucleotide sequence ID" value="XM_043282713.1"/>
</dbReference>
<dbReference type="GO" id="GO:0004386">
    <property type="term" value="F:helicase activity"/>
    <property type="evidence" value="ECO:0007669"/>
    <property type="project" value="UniProtKB-KW"/>
</dbReference>
<dbReference type="GO" id="GO:0016787">
    <property type="term" value="F:hydrolase activity"/>
    <property type="evidence" value="ECO:0007669"/>
    <property type="project" value="UniProtKB-KW"/>
</dbReference>
<gene>
    <name evidence="5" type="ORF">ACHE_70386S</name>
</gene>
<feature type="domain" description="Helicase C-terminal" evidence="4">
    <location>
        <begin position="171"/>
        <end position="335"/>
    </location>
</feature>
<dbReference type="InterPro" id="IPR052431">
    <property type="entry name" value="SKI2_subfamily_helicases"/>
</dbReference>
<dbReference type="GeneID" id="66985901"/>
<sequence length="538" mass="61537">MVKHSSAEFPVPETLRPENHMPSSIRRSDVLEWERCLKDHLATWMINPQSSFNEVRAELDTKFSSSDRLPKETATMGKDDMCDSLFPPLVNLHQQNALPALLFNYERMACEQITESVLNKLCTAEGFYKDDTAWNRKMAEYQKYQASKAKKACEAGKRKSSQDDLNPDPAEYERYAFDGFNPERSLEQFSFAGIRGQDWEELKKDIHKLKRFNINPVLLEALTRGIGVHHAGLNRRYCHFVERLFRRGFLCVVIATGTLALGINMPCPTVVFCSDNPFLTALNYRQASGRTGRHGFDLLGNVIFHGISLLEEYQVISSRLPDLNGHFPITTSLVLRLCILLHNSDLSPYAVQAINSLLAQPRLWLGSVDSRDKMFHHLRFFIEYLRRQKLMRRHGEPTYLARSVAHLYYTENSAFVFHALLREGYFETPKPQSLSQAFQSAEPETHLSGHSDDFTSIKDLCKTVRSEVFLEESVIPHLTVYPDGDMPLLNVYLYDFVCHGNPQPLEVANNILGSDAWFLLNDFSLILATIIVALESEY</sequence>
<keyword evidence="6" id="KW-1185">Reference proteome</keyword>
<proteinExistence type="predicted"/>
<dbReference type="SUPFAM" id="SSF52540">
    <property type="entry name" value="P-loop containing nucleoside triphosphate hydrolases"/>
    <property type="match status" value="1"/>
</dbReference>
<reference evidence="5" key="1">
    <citation type="submission" date="2021-01" db="EMBL/GenBank/DDBJ databases">
        <authorList>
            <consortium name="Aspergillus chevalieri M1 genome sequencing consortium"/>
            <person name="Kazuki M."/>
            <person name="Futagami T."/>
        </authorList>
    </citation>
    <scope>NUCLEOTIDE SEQUENCE</scope>
    <source>
        <strain evidence="5">M1</strain>
    </source>
</reference>
<evidence type="ECO:0000256" key="2">
    <source>
        <dbReference type="ARBA" id="ARBA00022806"/>
    </source>
</evidence>
<dbReference type="Pfam" id="PF00271">
    <property type="entry name" value="Helicase_C"/>
    <property type="match status" value="1"/>
</dbReference>